<dbReference type="Proteomes" id="UP000762676">
    <property type="component" value="Unassembled WGS sequence"/>
</dbReference>
<accession>A0AAV4GUT9</accession>
<evidence type="ECO:0008006" key="3">
    <source>
        <dbReference type="Google" id="ProtNLM"/>
    </source>
</evidence>
<keyword evidence="2" id="KW-1185">Reference proteome</keyword>
<organism evidence="1 2">
    <name type="scientific">Elysia marginata</name>
    <dbReference type="NCBI Taxonomy" id="1093978"/>
    <lineage>
        <taxon>Eukaryota</taxon>
        <taxon>Metazoa</taxon>
        <taxon>Spiralia</taxon>
        <taxon>Lophotrochozoa</taxon>
        <taxon>Mollusca</taxon>
        <taxon>Gastropoda</taxon>
        <taxon>Heterobranchia</taxon>
        <taxon>Euthyneura</taxon>
        <taxon>Panpulmonata</taxon>
        <taxon>Sacoglossa</taxon>
        <taxon>Placobranchoidea</taxon>
        <taxon>Plakobranchidae</taxon>
        <taxon>Elysia</taxon>
    </lineage>
</organism>
<reference evidence="1 2" key="1">
    <citation type="journal article" date="2021" name="Elife">
        <title>Chloroplast acquisition without the gene transfer in kleptoplastic sea slugs, Plakobranchus ocellatus.</title>
        <authorList>
            <person name="Maeda T."/>
            <person name="Takahashi S."/>
            <person name="Yoshida T."/>
            <person name="Shimamura S."/>
            <person name="Takaki Y."/>
            <person name="Nagai Y."/>
            <person name="Toyoda A."/>
            <person name="Suzuki Y."/>
            <person name="Arimoto A."/>
            <person name="Ishii H."/>
            <person name="Satoh N."/>
            <person name="Nishiyama T."/>
            <person name="Hasebe M."/>
            <person name="Maruyama T."/>
            <person name="Minagawa J."/>
            <person name="Obokata J."/>
            <person name="Shigenobu S."/>
        </authorList>
    </citation>
    <scope>NUCLEOTIDE SEQUENCE [LARGE SCALE GENOMIC DNA]</scope>
</reference>
<gene>
    <name evidence="1" type="ORF">ElyMa_006114700</name>
</gene>
<proteinExistence type="predicted"/>
<comment type="caution">
    <text evidence="1">The sequence shown here is derived from an EMBL/GenBank/DDBJ whole genome shotgun (WGS) entry which is preliminary data.</text>
</comment>
<evidence type="ECO:0000313" key="1">
    <source>
        <dbReference type="EMBL" id="GFR89034.1"/>
    </source>
</evidence>
<evidence type="ECO:0000313" key="2">
    <source>
        <dbReference type="Proteomes" id="UP000762676"/>
    </source>
</evidence>
<sequence>MLVILQRLIVSDDLKLVICLVIVQVECTHLCLARVGIQGVFSVIVGQAAQSICQSGLDCVERCRLGSKAEIIGIDELACAVKLWLIICVNVKQCRRQN</sequence>
<protein>
    <recommendedName>
        <fullName evidence="3">Secreted protein</fullName>
    </recommendedName>
</protein>
<name>A0AAV4GUT9_9GAST</name>
<dbReference type="EMBL" id="BMAT01012273">
    <property type="protein sequence ID" value="GFR89034.1"/>
    <property type="molecule type" value="Genomic_DNA"/>
</dbReference>
<dbReference type="AlphaFoldDB" id="A0AAV4GUT9"/>